<reference evidence="4 5" key="1">
    <citation type="submission" date="2021-03" db="EMBL/GenBank/DDBJ databases">
        <title>Sequencing the genomes of 1000 actinobacteria strains.</title>
        <authorList>
            <person name="Klenk H.-P."/>
        </authorList>
    </citation>
    <scope>NUCLEOTIDE SEQUENCE [LARGE SCALE GENOMIC DNA]</scope>
    <source>
        <strain evidence="4 5">DSM 44580</strain>
    </source>
</reference>
<dbReference type="InterPro" id="IPR009057">
    <property type="entry name" value="Homeodomain-like_sf"/>
</dbReference>
<keyword evidence="5" id="KW-1185">Reference proteome</keyword>
<feature type="DNA-binding region" description="H-T-H motif" evidence="2">
    <location>
        <begin position="32"/>
        <end position="51"/>
    </location>
</feature>
<dbReference type="InterPro" id="IPR036271">
    <property type="entry name" value="Tet_transcr_reg_TetR-rel_C_sf"/>
</dbReference>
<dbReference type="InterPro" id="IPR050109">
    <property type="entry name" value="HTH-type_TetR-like_transc_reg"/>
</dbReference>
<dbReference type="InterPro" id="IPR041586">
    <property type="entry name" value="PsrA_TetR_C"/>
</dbReference>
<dbReference type="Proteomes" id="UP001519363">
    <property type="component" value="Unassembled WGS sequence"/>
</dbReference>
<dbReference type="PANTHER" id="PTHR30055">
    <property type="entry name" value="HTH-TYPE TRANSCRIPTIONAL REGULATOR RUTR"/>
    <property type="match status" value="1"/>
</dbReference>
<proteinExistence type="predicted"/>
<organism evidence="4 5">
    <name type="scientific">Crossiella equi</name>
    <dbReference type="NCBI Taxonomy" id="130796"/>
    <lineage>
        <taxon>Bacteria</taxon>
        <taxon>Bacillati</taxon>
        <taxon>Actinomycetota</taxon>
        <taxon>Actinomycetes</taxon>
        <taxon>Pseudonocardiales</taxon>
        <taxon>Pseudonocardiaceae</taxon>
        <taxon>Crossiella</taxon>
    </lineage>
</organism>
<dbReference type="SUPFAM" id="SSF48498">
    <property type="entry name" value="Tetracyclin repressor-like, C-terminal domain"/>
    <property type="match status" value="1"/>
</dbReference>
<accession>A0ABS5A8T0</accession>
<evidence type="ECO:0000256" key="1">
    <source>
        <dbReference type="ARBA" id="ARBA00023125"/>
    </source>
</evidence>
<dbReference type="InterPro" id="IPR001647">
    <property type="entry name" value="HTH_TetR"/>
</dbReference>
<dbReference type="Gene3D" id="1.10.357.10">
    <property type="entry name" value="Tetracycline Repressor, domain 2"/>
    <property type="match status" value="1"/>
</dbReference>
<evidence type="ECO:0000313" key="5">
    <source>
        <dbReference type="Proteomes" id="UP001519363"/>
    </source>
</evidence>
<comment type="caution">
    <text evidence="4">The sequence shown here is derived from an EMBL/GenBank/DDBJ whole genome shotgun (WGS) entry which is preliminary data.</text>
</comment>
<name>A0ABS5A8T0_9PSEU</name>
<evidence type="ECO:0000256" key="2">
    <source>
        <dbReference type="PROSITE-ProRule" id="PRU00335"/>
    </source>
</evidence>
<dbReference type="PRINTS" id="PR00455">
    <property type="entry name" value="HTHTETR"/>
</dbReference>
<dbReference type="EMBL" id="JAGIOO010000001">
    <property type="protein sequence ID" value="MBP2472120.1"/>
    <property type="molecule type" value="Genomic_DNA"/>
</dbReference>
<dbReference type="RefSeq" id="WP_209706389.1">
    <property type="nucleotide sequence ID" value="NZ_JAGIOO010000001.1"/>
</dbReference>
<dbReference type="PROSITE" id="PS50977">
    <property type="entry name" value="HTH_TETR_2"/>
    <property type="match status" value="1"/>
</dbReference>
<keyword evidence="1 2" id="KW-0238">DNA-binding</keyword>
<dbReference type="Pfam" id="PF00440">
    <property type="entry name" value="TetR_N"/>
    <property type="match status" value="1"/>
</dbReference>
<sequence>MSTRPMSMGTRREAILTAAERIFAEEGYHGTTMRRIAEVAGSTLALVAYHFTTKLALYREIFLRRQHINETRRTILATLDFGAPDALERVVGAFVDPVLELHHSEKDVWFARLVLREAADPSSQERAVLKEFFDPMAREFIAALKQVLPDKPEGFHHWAYLFSVGALTQSAFDVRVGNLTDAPLLEQKHQLLRGYIIAALRHG</sequence>
<dbReference type="SUPFAM" id="SSF46689">
    <property type="entry name" value="Homeodomain-like"/>
    <property type="match status" value="1"/>
</dbReference>
<evidence type="ECO:0000313" key="4">
    <source>
        <dbReference type="EMBL" id="MBP2472120.1"/>
    </source>
</evidence>
<feature type="domain" description="HTH tetR-type" evidence="3">
    <location>
        <begin position="9"/>
        <end position="69"/>
    </location>
</feature>
<dbReference type="PANTHER" id="PTHR30055:SF226">
    <property type="entry name" value="HTH-TYPE TRANSCRIPTIONAL REGULATOR PKSA"/>
    <property type="match status" value="1"/>
</dbReference>
<dbReference type="Pfam" id="PF17939">
    <property type="entry name" value="TetR_C_30"/>
    <property type="match status" value="1"/>
</dbReference>
<gene>
    <name evidence="4" type="ORF">JOF53_000992</name>
</gene>
<protein>
    <submittedName>
        <fullName evidence="4">AcrR family transcriptional regulator</fullName>
    </submittedName>
</protein>
<evidence type="ECO:0000259" key="3">
    <source>
        <dbReference type="PROSITE" id="PS50977"/>
    </source>
</evidence>